<dbReference type="InterPro" id="IPR025711">
    <property type="entry name" value="PepSY"/>
</dbReference>
<feature type="compositionally biased region" description="Low complexity" evidence="1">
    <location>
        <begin position="92"/>
        <end position="115"/>
    </location>
</feature>
<proteinExistence type="predicted"/>
<keyword evidence="4" id="KW-1185">Reference proteome</keyword>
<name>A0ABR8XEK1_9BACL</name>
<feature type="region of interest" description="Disordered" evidence="1">
    <location>
        <begin position="81"/>
        <end position="145"/>
    </location>
</feature>
<evidence type="ECO:0000256" key="1">
    <source>
        <dbReference type="SAM" id="MobiDB-lite"/>
    </source>
</evidence>
<comment type="caution">
    <text evidence="3">The sequence shown here is derived from an EMBL/GenBank/DDBJ whole genome shotgun (WGS) entry which is preliminary data.</text>
</comment>
<dbReference type="Proteomes" id="UP000640930">
    <property type="component" value="Unassembled WGS sequence"/>
</dbReference>
<dbReference type="Pfam" id="PF03413">
    <property type="entry name" value="PepSY"/>
    <property type="match status" value="1"/>
</dbReference>
<dbReference type="EMBL" id="JACSQA010000021">
    <property type="protein sequence ID" value="MBD8027643.1"/>
    <property type="molecule type" value="Genomic_DNA"/>
</dbReference>
<protein>
    <submittedName>
        <fullName evidence="3">PepSY domain-containing protein</fullName>
    </submittedName>
</protein>
<dbReference type="Gene3D" id="3.10.450.40">
    <property type="match status" value="1"/>
</dbReference>
<sequence length="145" mass="15947">MGIGGVIAVTGGNITGSANSEKLTTSEIEKKALAEVKGTVSDIELETGVTKSYYEVEVITDDAEYDLKLDAFSGELLKKTKERLDDDDSIENSQSNTSTKSNVNSSAASAKQNNDVYDDDRYDDDDDDDLDDRYDDDDDDDRYDD</sequence>
<gene>
    <name evidence="3" type="ORF">H9636_13375</name>
</gene>
<feature type="domain" description="PepSY" evidence="2">
    <location>
        <begin position="22"/>
        <end position="79"/>
    </location>
</feature>
<evidence type="ECO:0000313" key="3">
    <source>
        <dbReference type="EMBL" id="MBD8027643.1"/>
    </source>
</evidence>
<feature type="compositionally biased region" description="Acidic residues" evidence="1">
    <location>
        <begin position="116"/>
        <end position="145"/>
    </location>
</feature>
<accession>A0ABR8XEK1</accession>
<evidence type="ECO:0000259" key="2">
    <source>
        <dbReference type="Pfam" id="PF03413"/>
    </source>
</evidence>
<evidence type="ECO:0000313" key="4">
    <source>
        <dbReference type="Proteomes" id="UP000640930"/>
    </source>
</evidence>
<reference evidence="3 4" key="1">
    <citation type="submission" date="2020-08" db="EMBL/GenBank/DDBJ databases">
        <title>A Genomic Blueprint of the Chicken Gut Microbiome.</title>
        <authorList>
            <person name="Gilroy R."/>
            <person name="Ravi A."/>
            <person name="Getino M."/>
            <person name="Pursley I."/>
            <person name="Horton D.L."/>
            <person name="Alikhan N.-F."/>
            <person name="Baker D."/>
            <person name="Gharbi K."/>
            <person name="Hall N."/>
            <person name="Watson M."/>
            <person name="Adriaenssens E.M."/>
            <person name="Foster-Nyarko E."/>
            <person name="Jarju S."/>
            <person name="Secka A."/>
            <person name="Antonio M."/>
            <person name="Oren A."/>
            <person name="Chaudhuri R."/>
            <person name="La Ragione R.M."/>
            <person name="Hildebrand F."/>
            <person name="Pallen M.J."/>
        </authorList>
    </citation>
    <scope>NUCLEOTIDE SEQUENCE [LARGE SCALE GENOMIC DNA]</scope>
    <source>
        <strain evidence="3 4">Re31</strain>
    </source>
</reference>
<organism evidence="3 4">
    <name type="scientific">Ureibacillus galli</name>
    <dbReference type="NCBI Taxonomy" id="2762222"/>
    <lineage>
        <taxon>Bacteria</taxon>
        <taxon>Bacillati</taxon>
        <taxon>Bacillota</taxon>
        <taxon>Bacilli</taxon>
        <taxon>Bacillales</taxon>
        <taxon>Caryophanaceae</taxon>
        <taxon>Ureibacillus</taxon>
    </lineage>
</organism>